<organism evidence="1">
    <name type="scientific">mine drainage metagenome</name>
    <dbReference type="NCBI Taxonomy" id="410659"/>
    <lineage>
        <taxon>unclassified sequences</taxon>
        <taxon>metagenomes</taxon>
        <taxon>ecological metagenomes</taxon>
    </lineage>
</organism>
<reference evidence="1" key="1">
    <citation type="submission" date="2016-10" db="EMBL/GenBank/DDBJ databases">
        <title>Sequence of Gallionella enrichment culture.</title>
        <authorList>
            <person name="Poehlein A."/>
            <person name="Muehling M."/>
            <person name="Daniel R."/>
        </authorList>
    </citation>
    <scope>NUCLEOTIDE SEQUENCE</scope>
</reference>
<name>A0A1J5Q4C1_9ZZZZ</name>
<dbReference type="AlphaFoldDB" id="A0A1J5Q4C1"/>
<protein>
    <submittedName>
        <fullName evidence="1">Uncharacterized protein</fullName>
    </submittedName>
</protein>
<gene>
    <name evidence="1" type="ORF">GALL_476750</name>
</gene>
<evidence type="ECO:0000313" key="1">
    <source>
        <dbReference type="EMBL" id="OIQ70709.1"/>
    </source>
</evidence>
<comment type="caution">
    <text evidence="1">The sequence shown here is derived from an EMBL/GenBank/DDBJ whole genome shotgun (WGS) entry which is preliminary data.</text>
</comment>
<proteinExistence type="predicted"/>
<sequence length="131" mass="14819">MDAEAQVRKFGEIRELIGFQLAASQPQQLLHLLGPPRLHRRIDPAEPGIDQLWIDRECAVEALPSLLDPALLHGHNAEVVVEQRISRRQCERVSKKMLGILQIAELLAAEGRLDRGIDRALSLIRAHLEFR</sequence>
<accession>A0A1J5Q4C1</accession>
<dbReference type="EMBL" id="MLJW01004071">
    <property type="protein sequence ID" value="OIQ70709.1"/>
    <property type="molecule type" value="Genomic_DNA"/>
</dbReference>